<dbReference type="InterPro" id="IPR007922">
    <property type="entry name" value="DciA-like"/>
</dbReference>
<gene>
    <name evidence="1" type="ORF">EXN75_08175</name>
</gene>
<dbReference type="EMBL" id="SGVY01000017">
    <property type="protein sequence ID" value="TFH81202.1"/>
    <property type="molecule type" value="Genomic_DNA"/>
</dbReference>
<dbReference type="Proteomes" id="UP000297872">
    <property type="component" value="Unassembled WGS sequence"/>
</dbReference>
<organism evidence="1 2">
    <name type="scientific">Segatella hominis</name>
    <dbReference type="NCBI Taxonomy" id="2518605"/>
    <lineage>
        <taxon>Bacteria</taxon>
        <taxon>Pseudomonadati</taxon>
        <taxon>Bacteroidota</taxon>
        <taxon>Bacteroidia</taxon>
        <taxon>Bacteroidales</taxon>
        <taxon>Prevotellaceae</taxon>
        <taxon>Segatella</taxon>
    </lineage>
</organism>
<dbReference type="OrthoDB" id="9796545at2"/>
<keyword evidence="2" id="KW-1185">Reference proteome</keyword>
<dbReference type="AlphaFoldDB" id="A0A4Y8VL20"/>
<evidence type="ECO:0000313" key="2">
    <source>
        <dbReference type="Proteomes" id="UP000297872"/>
    </source>
</evidence>
<dbReference type="PANTHER" id="PTHR36456:SF1">
    <property type="entry name" value="UPF0232 PROTEIN SCO3875"/>
    <property type="match status" value="1"/>
</dbReference>
<reference evidence="1 2" key="1">
    <citation type="submission" date="2019-02" db="EMBL/GenBank/DDBJ databases">
        <title>Draft Genome Sequence of the Prevotella sp. BCRC 81118, Isolated from Human Feces.</title>
        <authorList>
            <person name="Huang C.-H."/>
        </authorList>
    </citation>
    <scope>NUCLEOTIDE SEQUENCE [LARGE SCALE GENOMIC DNA]</scope>
    <source>
        <strain evidence="1 2">BCRC 81118</strain>
    </source>
</reference>
<dbReference type="GeneID" id="302995267"/>
<name>A0A4Y8VL20_9BACT</name>
<dbReference type="Pfam" id="PF05258">
    <property type="entry name" value="DciA"/>
    <property type="match status" value="1"/>
</dbReference>
<sequence>MFRRKVQSIQTLLPDFLRRQGLESPLRQRRLLTSWDEVVGEPIARYTSERFIKNQTLYVKVHNPALRADLSMGRSLLVKRLNERAGAQVIVDIKFY</sequence>
<evidence type="ECO:0000313" key="1">
    <source>
        <dbReference type="EMBL" id="TFH81202.1"/>
    </source>
</evidence>
<dbReference type="RefSeq" id="WP_118116860.1">
    <property type="nucleotide sequence ID" value="NZ_DAWCZC010000007.1"/>
</dbReference>
<comment type="caution">
    <text evidence="1">The sequence shown here is derived from an EMBL/GenBank/DDBJ whole genome shotgun (WGS) entry which is preliminary data.</text>
</comment>
<protein>
    <submittedName>
        <fullName evidence="1">DUF721 domain-containing protein</fullName>
    </submittedName>
</protein>
<dbReference type="PANTHER" id="PTHR36456">
    <property type="entry name" value="UPF0232 PROTEIN SCO3875"/>
    <property type="match status" value="1"/>
</dbReference>
<accession>A0A4Y8VL20</accession>
<proteinExistence type="predicted"/>